<dbReference type="InterPro" id="IPR044791">
    <property type="entry name" value="Beta-glucanase/XTH"/>
</dbReference>
<proteinExistence type="predicted"/>
<dbReference type="Gene3D" id="2.60.120.200">
    <property type="match status" value="1"/>
</dbReference>
<dbReference type="SUPFAM" id="SSF49899">
    <property type="entry name" value="Concanavalin A-like lectins/glucanases"/>
    <property type="match status" value="1"/>
</dbReference>
<dbReference type="InterPro" id="IPR013320">
    <property type="entry name" value="ConA-like_dom_sf"/>
</dbReference>
<evidence type="ECO:0000256" key="2">
    <source>
        <dbReference type="ARBA" id="ARBA00023295"/>
    </source>
</evidence>
<dbReference type="Proteomes" id="UP001358586">
    <property type="component" value="Chromosome 8"/>
</dbReference>
<protein>
    <recommendedName>
        <fullName evidence="3">GH16 domain-containing protein</fullName>
    </recommendedName>
</protein>
<evidence type="ECO:0000313" key="5">
    <source>
        <dbReference type="Proteomes" id="UP001358586"/>
    </source>
</evidence>
<dbReference type="EMBL" id="JARKNE010000008">
    <property type="protein sequence ID" value="KAK5811514.1"/>
    <property type="molecule type" value="Genomic_DNA"/>
</dbReference>
<evidence type="ECO:0000259" key="3">
    <source>
        <dbReference type="Pfam" id="PF00722"/>
    </source>
</evidence>
<accession>A0ABR0P033</accession>
<dbReference type="InterPro" id="IPR000757">
    <property type="entry name" value="Beta-glucanase-like"/>
</dbReference>
<keyword evidence="5" id="KW-1185">Reference proteome</keyword>
<keyword evidence="1" id="KW-0378">Hydrolase</keyword>
<organism evidence="4 5">
    <name type="scientific">Gossypium arboreum</name>
    <name type="common">Tree cotton</name>
    <name type="synonym">Gossypium nanking</name>
    <dbReference type="NCBI Taxonomy" id="29729"/>
    <lineage>
        <taxon>Eukaryota</taxon>
        <taxon>Viridiplantae</taxon>
        <taxon>Streptophyta</taxon>
        <taxon>Embryophyta</taxon>
        <taxon>Tracheophyta</taxon>
        <taxon>Spermatophyta</taxon>
        <taxon>Magnoliopsida</taxon>
        <taxon>eudicotyledons</taxon>
        <taxon>Gunneridae</taxon>
        <taxon>Pentapetalae</taxon>
        <taxon>rosids</taxon>
        <taxon>malvids</taxon>
        <taxon>Malvales</taxon>
        <taxon>Malvaceae</taxon>
        <taxon>Malvoideae</taxon>
        <taxon>Gossypium</taxon>
    </lineage>
</organism>
<comment type="caution">
    <text evidence="4">The sequence shown here is derived from an EMBL/GenBank/DDBJ whole genome shotgun (WGS) entry which is preliminary data.</text>
</comment>
<keyword evidence="2" id="KW-0326">Glycosidase</keyword>
<gene>
    <name evidence="4" type="ORF">PVK06_026852</name>
</gene>
<evidence type="ECO:0000256" key="1">
    <source>
        <dbReference type="ARBA" id="ARBA00022801"/>
    </source>
</evidence>
<reference evidence="4 5" key="1">
    <citation type="submission" date="2023-03" db="EMBL/GenBank/DDBJ databases">
        <title>WGS of Gossypium arboreum.</title>
        <authorList>
            <person name="Yu D."/>
        </authorList>
    </citation>
    <scope>NUCLEOTIDE SEQUENCE [LARGE SCALE GENOMIC DNA]</scope>
    <source>
        <tissue evidence="4">Leaf</tissue>
    </source>
</reference>
<feature type="domain" description="GH16" evidence="3">
    <location>
        <begin position="7"/>
        <end position="59"/>
    </location>
</feature>
<dbReference type="Pfam" id="PF00722">
    <property type="entry name" value="Glyco_hydro_16"/>
    <property type="match status" value="1"/>
</dbReference>
<sequence length="90" mass="10484">MKYEEANQAALTAHELFSKGSTWDEIDSQFLGNLSRDPYILHTNVFSQGKDNKEQQFYLTLLSFPHLFYPLESPSYHVSIHALYVAPFLW</sequence>
<dbReference type="PANTHER" id="PTHR31062">
    <property type="entry name" value="XYLOGLUCAN ENDOTRANSGLUCOSYLASE/HYDROLASE PROTEIN 8-RELATED"/>
    <property type="match status" value="1"/>
</dbReference>
<name>A0ABR0P033_GOSAR</name>
<evidence type="ECO:0000313" key="4">
    <source>
        <dbReference type="EMBL" id="KAK5811514.1"/>
    </source>
</evidence>